<name>A0A6B2L6F9_9EUKA</name>
<dbReference type="Gene3D" id="2.60.120.650">
    <property type="entry name" value="Cupin"/>
    <property type="match status" value="1"/>
</dbReference>
<dbReference type="GO" id="GO:0005737">
    <property type="term" value="C:cytoplasm"/>
    <property type="evidence" value="ECO:0007669"/>
    <property type="project" value="TreeGrafter"/>
</dbReference>
<keyword evidence="1" id="KW-0732">Signal</keyword>
<proteinExistence type="predicted"/>
<feature type="domain" description="JmjC" evidence="2">
    <location>
        <begin position="189"/>
        <end position="352"/>
    </location>
</feature>
<feature type="chain" id="PRO_5025364875" description="JmjC domain-containing protein" evidence="1">
    <location>
        <begin position="19"/>
        <end position="389"/>
    </location>
</feature>
<dbReference type="InterPro" id="IPR041667">
    <property type="entry name" value="Cupin_8"/>
</dbReference>
<dbReference type="InterPro" id="IPR050910">
    <property type="entry name" value="JMJD6_ArgDemeth/LysHydrox"/>
</dbReference>
<evidence type="ECO:0000313" key="3">
    <source>
        <dbReference type="EMBL" id="NDV32559.1"/>
    </source>
</evidence>
<dbReference type="SUPFAM" id="SSF51197">
    <property type="entry name" value="Clavaminate synthase-like"/>
    <property type="match status" value="1"/>
</dbReference>
<dbReference type="GO" id="GO:0005634">
    <property type="term" value="C:nucleus"/>
    <property type="evidence" value="ECO:0007669"/>
    <property type="project" value="TreeGrafter"/>
</dbReference>
<dbReference type="EMBL" id="GIBP01003590">
    <property type="protein sequence ID" value="NDV32559.1"/>
    <property type="molecule type" value="Transcribed_RNA"/>
</dbReference>
<accession>A0A6B2L6F9</accession>
<organism evidence="3">
    <name type="scientific">Arcella intermedia</name>
    <dbReference type="NCBI Taxonomy" id="1963864"/>
    <lineage>
        <taxon>Eukaryota</taxon>
        <taxon>Amoebozoa</taxon>
        <taxon>Tubulinea</taxon>
        <taxon>Elardia</taxon>
        <taxon>Arcellinida</taxon>
        <taxon>Sphaerothecina</taxon>
        <taxon>Arcellidae</taxon>
        <taxon>Arcella</taxon>
    </lineage>
</organism>
<dbReference type="PROSITE" id="PS51184">
    <property type="entry name" value="JMJC"/>
    <property type="match status" value="1"/>
</dbReference>
<dbReference type="InterPro" id="IPR003347">
    <property type="entry name" value="JmjC_dom"/>
</dbReference>
<dbReference type="AlphaFoldDB" id="A0A6B2L6F9"/>
<evidence type="ECO:0000256" key="1">
    <source>
        <dbReference type="SAM" id="SignalP"/>
    </source>
</evidence>
<dbReference type="PANTHER" id="PTHR12480:SF22">
    <property type="entry name" value="JMJC DOMAIN-CONTAINING PROTEIN"/>
    <property type="match status" value="1"/>
</dbReference>
<dbReference type="SMART" id="SM00558">
    <property type="entry name" value="JmjC"/>
    <property type="match status" value="1"/>
</dbReference>
<dbReference type="Pfam" id="PF13621">
    <property type="entry name" value="Cupin_8"/>
    <property type="match status" value="1"/>
</dbReference>
<protein>
    <recommendedName>
        <fullName evidence="2">JmjC domain-containing protein</fullName>
    </recommendedName>
</protein>
<reference evidence="3" key="1">
    <citation type="journal article" date="2020" name="J. Eukaryot. Microbiol.">
        <title>De novo Sequencing, Assembly and Annotation of the Transcriptome for the Free-Living Testate Amoeba Arcella intermedia.</title>
        <authorList>
            <person name="Ribeiro G.M."/>
            <person name="Porfirio-Sousa A.L."/>
            <person name="Maurer-Alcala X.X."/>
            <person name="Katz L.A."/>
            <person name="Lahr D.J.G."/>
        </authorList>
    </citation>
    <scope>NUCLEOTIDE SEQUENCE</scope>
</reference>
<dbReference type="GO" id="GO:0033749">
    <property type="term" value="F:histone H4R3 demethylase activity"/>
    <property type="evidence" value="ECO:0007669"/>
    <property type="project" value="TreeGrafter"/>
</dbReference>
<feature type="signal peptide" evidence="1">
    <location>
        <begin position="1"/>
        <end position="18"/>
    </location>
</feature>
<sequence length="389" mass="45088">MWGLSVVVLCWSGIVCEGSDIDPGHFTTVHQKDQELLRLQNQVSQLYTALWASRDQIRELRSDLEKLYLNANDRKLERSFVAIDRRANLDVNTFFNEYAFKGKPVIITDYQPILSKKTKWDLKHFEALCGSEYVTPLRYDPTAKVWGRLVETESCTLRDYLQYYSHHDSYGTDTAPTDFLYLHDWHLPIYCPEALTDFIVPKYFSGDLLQRIPKEMDGEPLSYVDEWPSLFVGPKNSQSAMHVDSFGSNFWMYLIEGRKKWNIFSKSDLSYLYEDRATKTFEYDPFNYNLLKTPLAAKATVYECILEPGEILFVPAVSPHAVFNLEDSIAMSMNYVDASNYNLVIEELSRLERTGDQISGFIAKALRALSSKESQYQDLSWSDFKKRGR</sequence>
<dbReference type="GO" id="GO:0106140">
    <property type="term" value="F:P-TEFb complex binding"/>
    <property type="evidence" value="ECO:0007669"/>
    <property type="project" value="TreeGrafter"/>
</dbReference>
<evidence type="ECO:0000259" key="2">
    <source>
        <dbReference type="PROSITE" id="PS51184"/>
    </source>
</evidence>
<dbReference type="PANTHER" id="PTHR12480">
    <property type="entry name" value="ARGININE DEMETHYLASE AND LYSYL-HYDROXYLASE JMJD"/>
    <property type="match status" value="1"/>
</dbReference>